<proteinExistence type="predicted"/>
<dbReference type="InterPro" id="IPR006665">
    <property type="entry name" value="OmpA-like"/>
</dbReference>
<dbReference type="Proteomes" id="UP000199202">
    <property type="component" value="Unassembled WGS sequence"/>
</dbReference>
<evidence type="ECO:0000313" key="7">
    <source>
        <dbReference type="EMBL" id="SDI27787.1"/>
    </source>
</evidence>
<dbReference type="CDD" id="cd07185">
    <property type="entry name" value="OmpA_C-like"/>
    <property type="match status" value="1"/>
</dbReference>
<evidence type="ECO:0000259" key="6">
    <source>
        <dbReference type="PROSITE" id="PS51123"/>
    </source>
</evidence>
<dbReference type="PANTHER" id="PTHR30329">
    <property type="entry name" value="STATOR ELEMENT OF FLAGELLAR MOTOR COMPLEX"/>
    <property type="match status" value="1"/>
</dbReference>
<keyword evidence="8" id="KW-1185">Reference proteome</keyword>
<dbReference type="PANTHER" id="PTHR30329:SF21">
    <property type="entry name" value="LIPOPROTEIN YIAD-RELATED"/>
    <property type="match status" value="1"/>
</dbReference>
<feature type="domain" description="OmpA-like" evidence="6">
    <location>
        <begin position="180"/>
        <end position="298"/>
    </location>
</feature>
<evidence type="ECO:0000313" key="8">
    <source>
        <dbReference type="Proteomes" id="UP000199202"/>
    </source>
</evidence>
<dbReference type="InterPro" id="IPR036737">
    <property type="entry name" value="OmpA-like_sf"/>
</dbReference>
<name>A0A1G8J9Y0_9ACTN</name>
<comment type="subcellular location">
    <subcellularLocation>
        <location evidence="1">Cell outer membrane</location>
    </subcellularLocation>
</comment>
<reference evidence="7 8" key="1">
    <citation type="submission" date="2016-10" db="EMBL/GenBank/DDBJ databases">
        <authorList>
            <person name="de Groot N.N."/>
        </authorList>
    </citation>
    <scope>NUCLEOTIDE SEQUENCE [LARGE SCALE GENOMIC DNA]</scope>
    <source>
        <strain evidence="7 8">CGMCC 4.6533</strain>
    </source>
</reference>
<evidence type="ECO:0000256" key="4">
    <source>
        <dbReference type="PROSITE-ProRule" id="PRU00473"/>
    </source>
</evidence>
<dbReference type="Gene3D" id="3.30.1330.60">
    <property type="entry name" value="OmpA-like domain"/>
    <property type="match status" value="1"/>
</dbReference>
<feature type="region of interest" description="Disordered" evidence="5">
    <location>
        <begin position="298"/>
        <end position="319"/>
    </location>
</feature>
<dbReference type="OrthoDB" id="5243843at2"/>
<dbReference type="InterPro" id="IPR006664">
    <property type="entry name" value="OMP_bac"/>
</dbReference>
<keyword evidence="2 4" id="KW-0472">Membrane</keyword>
<evidence type="ECO:0000256" key="3">
    <source>
        <dbReference type="ARBA" id="ARBA00023237"/>
    </source>
</evidence>
<dbReference type="STRING" id="633440.SAMN05421869_10520"/>
<gene>
    <name evidence="7" type="ORF">SAMN05421869_10520</name>
</gene>
<dbReference type="AlphaFoldDB" id="A0A1G8J9Y0"/>
<dbReference type="EMBL" id="FNDJ01000005">
    <property type="protein sequence ID" value="SDI27787.1"/>
    <property type="molecule type" value="Genomic_DNA"/>
</dbReference>
<evidence type="ECO:0000256" key="1">
    <source>
        <dbReference type="ARBA" id="ARBA00004442"/>
    </source>
</evidence>
<accession>A0A1G8J9Y0</accession>
<dbReference type="RefSeq" id="WP_090931072.1">
    <property type="nucleotide sequence ID" value="NZ_FNDJ01000005.1"/>
</dbReference>
<evidence type="ECO:0000256" key="5">
    <source>
        <dbReference type="SAM" id="MobiDB-lite"/>
    </source>
</evidence>
<dbReference type="Pfam" id="PF00691">
    <property type="entry name" value="OmpA"/>
    <property type="match status" value="1"/>
</dbReference>
<dbReference type="InterPro" id="IPR050330">
    <property type="entry name" value="Bact_OuterMem_StrucFunc"/>
</dbReference>
<dbReference type="GO" id="GO:0009279">
    <property type="term" value="C:cell outer membrane"/>
    <property type="evidence" value="ECO:0007669"/>
    <property type="project" value="UniProtKB-SubCell"/>
</dbReference>
<dbReference type="PRINTS" id="PR01021">
    <property type="entry name" value="OMPADOMAIN"/>
</dbReference>
<keyword evidence="3" id="KW-0998">Cell outer membrane</keyword>
<dbReference type="SUPFAM" id="SSF103088">
    <property type="entry name" value="OmpA-like"/>
    <property type="match status" value="1"/>
</dbReference>
<evidence type="ECO:0000256" key="2">
    <source>
        <dbReference type="ARBA" id="ARBA00023136"/>
    </source>
</evidence>
<dbReference type="PROSITE" id="PS51123">
    <property type="entry name" value="OMPA_2"/>
    <property type="match status" value="1"/>
</dbReference>
<protein>
    <submittedName>
        <fullName evidence="7">Outer membrane protein OmpA</fullName>
    </submittedName>
</protein>
<organism evidence="7 8">
    <name type="scientific">Nonomuraea jiangxiensis</name>
    <dbReference type="NCBI Taxonomy" id="633440"/>
    <lineage>
        <taxon>Bacteria</taxon>
        <taxon>Bacillati</taxon>
        <taxon>Actinomycetota</taxon>
        <taxon>Actinomycetes</taxon>
        <taxon>Streptosporangiales</taxon>
        <taxon>Streptosporangiaceae</taxon>
        <taxon>Nonomuraea</taxon>
    </lineage>
</organism>
<sequence length="459" mass="48347">MYGNGHSEQSGAARTDVLAIERTAPDTVTARLRITVERGGSNLSGFSAPSLAGQVAYDYRSTVAGIFLYDDPRLSVYFPMRDKEGMGARCLCSFAEGTLEVTSEPLLVWAVYRVPAQTTSVAVGLASASVSSPVPIIQPGAGSLKLDGEPDAATVAAAFPNTVGLATNTIGTTENVVESPDKVEIALNTDVLFAFDKATLTAAARDRLRRTAEKIRAKATGTVTVVGHTDDVGSDTYNLDLSRRRAQAVEQALSTLTGDADLAFQVDGKGESLPRVSGTSKEARAANRRVEVVFERAVTPSPAMPTAAPEPRAPGEPVTTAEGLRKMAGVTADLLELRRLGPDSVLVSVGFRNTGSAEVDLGAPGLDEDRDRLGVTAPFMLIEFFWLALTDAAQTRYVALSAPGAGGTLDCVCTSTTLLKLAPGQQIRMFALVSAPPPDVRSVDVNLFSFRPMNDVPVT</sequence>